<dbReference type="InterPro" id="IPR058923">
    <property type="entry name" value="RCC1-like_dom"/>
</dbReference>
<evidence type="ECO:0000256" key="1">
    <source>
        <dbReference type="ARBA" id="ARBA00022737"/>
    </source>
</evidence>
<gene>
    <name evidence="4" type="ORF">Ccrd_021225</name>
</gene>
<dbReference type="SUPFAM" id="SSF50985">
    <property type="entry name" value="RCC1/BLIP-II"/>
    <property type="match status" value="1"/>
</dbReference>
<dbReference type="PROSITE" id="PS50012">
    <property type="entry name" value="RCC1_3"/>
    <property type="match status" value="5"/>
</dbReference>
<comment type="caution">
    <text evidence="4">The sequence shown here is derived from an EMBL/GenBank/DDBJ whole genome shotgun (WGS) entry which is preliminary data.</text>
</comment>
<proteinExistence type="predicted"/>
<feature type="repeat" description="RCC1" evidence="2">
    <location>
        <begin position="156"/>
        <end position="209"/>
    </location>
</feature>
<feature type="domain" description="RCC1-like" evidence="3">
    <location>
        <begin position="54"/>
        <end position="362"/>
    </location>
</feature>
<organism evidence="4 5">
    <name type="scientific">Cynara cardunculus var. scolymus</name>
    <name type="common">Globe artichoke</name>
    <name type="synonym">Cynara scolymus</name>
    <dbReference type="NCBI Taxonomy" id="59895"/>
    <lineage>
        <taxon>Eukaryota</taxon>
        <taxon>Viridiplantae</taxon>
        <taxon>Streptophyta</taxon>
        <taxon>Embryophyta</taxon>
        <taxon>Tracheophyta</taxon>
        <taxon>Spermatophyta</taxon>
        <taxon>Magnoliopsida</taxon>
        <taxon>eudicotyledons</taxon>
        <taxon>Gunneridae</taxon>
        <taxon>Pentapetalae</taxon>
        <taxon>asterids</taxon>
        <taxon>campanulids</taxon>
        <taxon>Asterales</taxon>
        <taxon>Asteraceae</taxon>
        <taxon>Carduoideae</taxon>
        <taxon>Cardueae</taxon>
        <taxon>Carduinae</taxon>
        <taxon>Cynara</taxon>
    </lineage>
</organism>
<feature type="repeat" description="RCC1" evidence="2">
    <location>
        <begin position="210"/>
        <end position="305"/>
    </location>
</feature>
<evidence type="ECO:0000313" key="4">
    <source>
        <dbReference type="EMBL" id="KVI00521.1"/>
    </source>
</evidence>
<reference evidence="4 5" key="1">
    <citation type="journal article" date="2016" name="Sci. Rep.">
        <title>The genome sequence of the outbreeding globe artichoke constructed de novo incorporating a phase-aware low-pass sequencing strategy of F1 progeny.</title>
        <authorList>
            <person name="Scaglione D."/>
            <person name="Reyes-Chin-Wo S."/>
            <person name="Acquadro A."/>
            <person name="Froenicke L."/>
            <person name="Portis E."/>
            <person name="Beitel C."/>
            <person name="Tirone M."/>
            <person name="Mauro R."/>
            <person name="Lo Monaco A."/>
            <person name="Mauromicale G."/>
            <person name="Faccioli P."/>
            <person name="Cattivelli L."/>
            <person name="Rieseberg L."/>
            <person name="Michelmore R."/>
            <person name="Lanteri S."/>
        </authorList>
    </citation>
    <scope>NUCLEOTIDE SEQUENCE [LARGE SCALE GENOMIC DNA]</scope>
    <source>
        <strain evidence="4">2C</strain>
    </source>
</reference>
<dbReference type="InterPro" id="IPR051210">
    <property type="entry name" value="Ub_ligase/GEF_domain"/>
</dbReference>
<feature type="repeat" description="RCC1" evidence="2">
    <location>
        <begin position="104"/>
        <end position="155"/>
    </location>
</feature>
<dbReference type="EMBL" id="LEKV01003382">
    <property type="protein sequence ID" value="KVI00521.1"/>
    <property type="molecule type" value="Genomic_DNA"/>
</dbReference>
<evidence type="ECO:0000259" key="3">
    <source>
        <dbReference type="Pfam" id="PF25390"/>
    </source>
</evidence>
<dbReference type="Gramene" id="KVI00521">
    <property type="protein sequence ID" value="KVI00521"/>
    <property type="gene ID" value="Ccrd_021225"/>
</dbReference>
<protein>
    <submittedName>
        <fullName evidence="4">Regulator of chromosome condensation 1/beta-lactamase-inhibitor protein II</fullName>
    </submittedName>
</protein>
<evidence type="ECO:0000256" key="2">
    <source>
        <dbReference type="PROSITE-ProRule" id="PRU00235"/>
    </source>
</evidence>
<name>A0A103Y0Y9_CYNCS</name>
<sequence length="369" mass="39942">MAIATRFVMRISRSASANQKLGIGFCQRRFMRVLTCEEQELITDIENVKNRRFVALWGNGDYGRLGLGSLESKWRPALCSAFGDGNLREIACGGAHTLFLTDTGDVYAAGLNDYGQLGVSDGRSYTIDPLEVSGLPKDIVKISAGYYHSSAITESGELYMWGKNSSGQLGLGRKAAKVIPVPSKVDFLSEVPVKMAALGSDHSIAVTEKGEVLSWGGGEYGRLGHGHKSSLLGFLSSTSEYTPRLIKGLEGVKRMVPYLSLGKKQYRSCDTHSVYEPERVQGPFVRHSVCKVSCGWKHTAAISDGNVYTWGWGGAMGTFLEDEHSSGGQLGLGDDVDYVEPTIVDFGESVKALQISCGFNHTGAVLEFN</sequence>
<dbReference type="Gene3D" id="2.130.10.30">
    <property type="entry name" value="Regulator of chromosome condensation 1/beta-lactamase-inhibitor protein II"/>
    <property type="match status" value="2"/>
</dbReference>
<keyword evidence="1" id="KW-0677">Repeat</keyword>
<dbReference type="Proteomes" id="UP000243975">
    <property type="component" value="Unassembled WGS sequence"/>
</dbReference>
<dbReference type="PANTHER" id="PTHR22870:SF395">
    <property type="entry name" value="UVB-RESISTANCE PROTEIN UVR8-RELATED"/>
    <property type="match status" value="1"/>
</dbReference>
<feature type="repeat" description="RCC1" evidence="2">
    <location>
        <begin position="52"/>
        <end position="103"/>
    </location>
</feature>
<evidence type="ECO:0000313" key="5">
    <source>
        <dbReference type="Proteomes" id="UP000243975"/>
    </source>
</evidence>
<dbReference type="InterPro" id="IPR000408">
    <property type="entry name" value="Reg_chr_condens"/>
</dbReference>
<feature type="repeat" description="RCC1" evidence="2">
    <location>
        <begin position="305"/>
        <end position="368"/>
    </location>
</feature>
<keyword evidence="5" id="KW-1185">Reference proteome</keyword>
<dbReference type="InterPro" id="IPR009091">
    <property type="entry name" value="RCC1/BLIP-II"/>
</dbReference>
<dbReference type="OMA" id="VFIQCKT"/>
<dbReference type="PANTHER" id="PTHR22870">
    <property type="entry name" value="REGULATOR OF CHROMOSOME CONDENSATION"/>
    <property type="match status" value="1"/>
</dbReference>
<dbReference type="PRINTS" id="PR00633">
    <property type="entry name" value="RCCNDNSATION"/>
</dbReference>
<dbReference type="STRING" id="59895.A0A103Y0Y9"/>
<dbReference type="Pfam" id="PF25390">
    <property type="entry name" value="WD40_RLD"/>
    <property type="match status" value="1"/>
</dbReference>
<dbReference type="AlphaFoldDB" id="A0A103Y0Y9"/>
<accession>A0A103Y0Y9</accession>